<evidence type="ECO:0000313" key="2">
    <source>
        <dbReference type="Proteomes" id="UP000653305"/>
    </source>
</evidence>
<evidence type="ECO:0000313" key="1">
    <source>
        <dbReference type="EMBL" id="GFP89863.1"/>
    </source>
</evidence>
<reference evidence="1" key="1">
    <citation type="submission" date="2020-07" db="EMBL/GenBank/DDBJ databases">
        <title>Ethylene signaling mediates host invasion by parasitic plants.</title>
        <authorList>
            <person name="Yoshida S."/>
        </authorList>
    </citation>
    <scope>NUCLEOTIDE SEQUENCE</scope>
    <source>
        <strain evidence="1">Okayama</strain>
    </source>
</reference>
<comment type="caution">
    <text evidence="1">The sequence shown here is derived from an EMBL/GenBank/DDBJ whole genome shotgun (WGS) entry which is preliminary data.</text>
</comment>
<gene>
    <name evidence="1" type="ORF">PHJA_001130100</name>
</gene>
<dbReference type="Proteomes" id="UP000653305">
    <property type="component" value="Unassembled WGS sequence"/>
</dbReference>
<sequence length="231" mass="26073">MAIAEVEQGRRHSMPYPGCSRVARGRPGVLVLVNDCDWGQLDTILKEKDSALHHRNRPHPALHASRSHQRLPFNKNDAQYSSSYHAHLIGVAKYSSSYSVLRSIHLQKNLRRNPLITIRHPSAFTDGYNRHQHMLTDSAHQQFQNFANGFDPSASSEFCCRVLPVTLLRILLTTNEPPTRLRSRRPNDPIPLFGIRKVQGFIEERQSSGDGGSVIELSITTLLNPNRSSLL</sequence>
<keyword evidence="2" id="KW-1185">Reference proteome</keyword>
<dbReference type="EMBL" id="BMAC01000201">
    <property type="protein sequence ID" value="GFP89863.1"/>
    <property type="molecule type" value="Genomic_DNA"/>
</dbReference>
<dbReference type="AlphaFoldDB" id="A0A830C169"/>
<organism evidence="1 2">
    <name type="scientific">Phtheirospermum japonicum</name>
    <dbReference type="NCBI Taxonomy" id="374723"/>
    <lineage>
        <taxon>Eukaryota</taxon>
        <taxon>Viridiplantae</taxon>
        <taxon>Streptophyta</taxon>
        <taxon>Embryophyta</taxon>
        <taxon>Tracheophyta</taxon>
        <taxon>Spermatophyta</taxon>
        <taxon>Magnoliopsida</taxon>
        <taxon>eudicotyledons</taxon>
        <taxon>Gunneridae</taxon>
        <taxon>Pentapetalae</taxon>
        <taxon>asterids</taxon>
        <taxon>lamiids</taxon>
        <taxon>Lamiales</taxon>
        <taxon>Orobanchaceae</taxon>
        <taxon>Orobanchaceae incertae sedis</taxon>
        <taxon>Phtheirospermum</taxon>
    </lineage>
</organism>
<accession>A0A830C169</accession>
<protein>
    <submittedName>
        <fullName evidence="1">Ubiquitin-related modifier 1 homolog 1</fullName>
    </submittedName>
</protein>
<proteinExistence type="predicted"/>
<name>A0A830C169_9LAMI</name>